<dbReference type="HAMAP" id="MF_00114">
    <property type="entry name" value="DeoC_type1"/>
    <property type="match status" value="1"/>
</dbReference>
<dbReference type="PANTHER" id="PTHR10889">
    <property type="entry name" value="DEOXYRIBOSE-PHOSPHATE ALDOLASE"/>
    <property type="match status" value="1"/>
</dbReference>
<dbReference type="RefSeq" id="WP_244687457.1">
    <property type="nucleotide sequence ID" value="NZ_CP095043.1"/>
</dbReference>
<dbReference type="InterPro" id="IPR002915">
    <property type="entry name" value="DeoC/FbaB/LacD_aldolase"/>
</dbReference>
<dbReference type="InterPro" id="IPR028581">
    <property type="entry name" value="DeoC_typeI"/>
</dbReference>
<dbReference type="CDD" id="cd00959">
    <property type="entry name" value="DeoC"/>
    <property type="match status" value="1"/>
</dbReference>
<keyword evidence="3 6" id="KW-0456">Lyase</keyword>
<name>A0ABY4FYK2_9MICO</name>
<dbReference type="SUPFAM" id="SSF51569">
    <property type="entry name" value="Aldolase"/>
    <property type="match status" value="1"/>
</dbReference>
<evidence type="ECO:0000256" key="5">
    <source>
        <dbReference type="ARBA" id="ARBA00048791"/>
    </source>
</evidence>
<comment type="function">
    <text evidence="6">Catalyzes a reversible aldol reaction between acetaldehyde and D-glyceraldehyde 3-phosphate to generate 2-deoxy-D-ribose 5-phosphate.</text>
</comment>
<evidence type="ECO:0000256" key="4">
    <source>
        <dbReference type="ARBA" id="ARBA00023270"/>
    </source>
</evidence>
<dbReference type="Gene3D" id="3.20.20.70">
    <property type="entry name" value="Aldolase class I"/>
    <property type="match status" value="1"/>
</dbReference>
<reference evidence="8 9" key="1">
    <citation type="submission" date="2022-04" db="EMBL/GenBank/DDBJ databases">
        <title>Leucobacter sp. isolated from rhizosphere of onion.</title>
        <authorList>
            <person name="Won M."/>
            <person name="Lee C.-M."/>
            <person name="Woen H.-Y."/>
            <person name="Kwon S.-W."/>
        </authorList>
    </citation>
    <scope>NUCLEOTIDE SEQUENCE [LARGE SCALE GENOMIC DNA]</scope>
    <source>
        <strain evidence="8 9">H25R-14</strain>
    </source>
</reference>
<evidence type="ECO:0000313" key="9">
    <source>
        <dbReference type="Proteomes" id="UP000831775"/>
    </source>
</evidence>
<feature type="active site" description="Schiff-base intermediate with acetaldehyde" evidence="6">
    <location>
        <position position="178"/>
    </location>
</feature>
<gene>
    <name evidence="6 8" type="primary">deoC</name>
    <name evidence="8" type="ORF">MUN76_04315</name>
</gene>
<dbReference type="Proteomes" id="UP000831775">
    <property type="component" value="Chromosome"/>
</dbReference>
<organism evidence="8 9">
    <name type="scientific">Leucobacter rhizosphaerae</name>
    <dbReference type="NCBI Taxonomy" id="2932245"/>
    <lineage>
        <taxon>Bacteria</taxon>
        <taxon>Bacillati</taxon>
        <taxon>Actinomycetota</taxon>
        <taxon>Actinomycetes</taxon>
        <taxon>Micrococcales</taxon>
        <taxon>Microbacteriaceae</taxon>
        <taxon>Leucobacter</taxon>
    </lineage>
</organism>
<dbReference type="Pfam" id="PF01791">
    <property type="entry name" value="DeoC"/>
    <property type="match status" value="1"/>
</dbReference>
<dbReference type="InterPro" id="IPR011343">
    <property type="entry name" value="DeoC"/>
</dbReference>
<evidence type="ECO:0000313" key="8">
    <source>
        <dbReference type="EMBL" id="UOQ61199.1"/>
    </source>
</evidence>
<comment type="catalytic activity">
    <reaction evidence="5 6">
        <text>2-deoxy-D-ribose 5-phosphate = D-glyceraldehyde 3-phosphate + acetaldehyde</text>
        <dbReference type="Rhea" id="RHEA:12821"/>
        <dbReference type="ChEBI" id="CHEBI:15343"/>
        <dbReference type="ChEBI" id="CHEBI:59776"/>
        <dbReference type="ChEBI" id="CHEBI:62877"/>
        <dbReference type="EC" id="4.1.2.4"/>
    </reaction>
</comment>
<dbReference type="EMBL" id="CP095043">
    <property type="protein sequence ID" value="UOQ61199.1"/>
    <property type="molecule type" value="Genomic_DNA"/>
</dbReference>
<evidence type="ECO:0000256" key="2">
    <source>
        <dbReference type="ARBA" id="ARBA00022490"/>
    </source>
</evidence>
<dbReference type="GO" id="GO:0004139">
    <property type="term" value="F:deoxyribose-phosphate aldolase activity"/>
    <property type="evidence" value="ECO:0007669"/>
    <property type="project" value="UniProtKB-EC"/>
</dbReference>
<sequence length="267" mass="26460">MPADASSVASSAASLDTDPLRSREPLSAAEFLAIADHTLLAPGTTPDELDGFLRSAAELGVARVCVSPSLLPAHAHGREIVTVVGFPSGVHHAAIKAAEAERAVADGAAEIDMVVNRALVREAAASGEWSAVTAEIAAVRAACPGRVLKVIIESAALSDAQIVGTCRAAEAAGADFVKTSTGFDPAGGASVHAVRLMAQTVGGRLGVKASGGIRTAAAVRELWAAGATRFGVSGTAAILAEWDASEPSGAGSGGAGADGAQLSTSAY</sequence>
<protein>
    <recommendedName>
        <fullName evidence="6">Deoxyribose-phosphate aldolase</fullName>
        <shortName evidence="6">DERA</shortName>
        <ecNumber evidence="6">4.1.2.4</ecNumber>
    </recommendedName>
    <alternativeName>
        <fullName evidence="6">2-deoxy-D-ribose 5-phosphate aldolase</fullName>
    </alternativeName>
    <alternativeName>
        <fullName evidence="6">Phosphodeoxyriboaldolase</fullName>
        <shortName evidence="6">Deoxyriboaldolase</shortName>
    </alternativeName>
</protein>
<evidence type="ECO:0000256" key="7">
    <source>
        <dbReference type="SAM" id="MobiDB-lite"/>
    </source>
</evidence>
<feature type="region of interest" description="Disordered" evidence="7">
    <location>
        <begin position="248"/>
        <end position="267"/>
    </location>
</feature>
<dbReference type="NCBIfam" id="TIGR00126">
    <property type="entry name" value="deoC"/>
    <property type="match status" value="1"/>
</dbReference>
<feature type="compositionally biased region" description="Low complexity" evidence="7">
    <location>
        <begin position="1"/>
        <end position="14"/>
    </location>
</feature>
<feature type="active site" description="Proton donor/acceptor" evidence="6">
    <location>
        <position position="208"/>
    </location>
</feature>
<evidence type="ECO:0000256" key="3">
    <source>
        <dbReference type="ARBA" id="ARBA00023239"/>
    </source>
</evidence>
<comment type="pathway">
    <text evidence="6">Carbohydrate degradation; 2-deoxy-D-ribose 1-phosphate degradation; D-glyceraldehyde 3-phosphate and acetaldehyde from 2-deoxy-alpha-D-ribose 1-phosphate: step 2/2.</text>
</comment>
<proteinExistence type="inferred from homology"/>
<evidence type="ECO:0000256" key="1">
    <source>
        <dbReference type="ARBA" id="ARBA00010936"/>
    </source>
</evidence>
<comment type="similarity">
    <text evidence="1 6">Belongs to the DeoC/FbaB aldolase family. DeoC type 1 subfamily.</text>
</comment>
<accession>A0ABY4FYK2</accession>
<keyword evidence="9" id="KW-1185">Reference proteome</keyword>
<keyword evidence="4 6" id="KW-0704">Schiff base</keyword>
<dbReference type="EC" id="4.1.2.4" evidence="6"/>
<dbReference type="InterPro" id="IPR013785">
    <property type="entry name" value="Aldolase_TIM"/>
</dbReference>
<dbReference type="SMART" id="SM01133">
    <property type="entry name" value="DeoC"/>
    <property type="match status" value="1"/>
</dbReference>
<feature type="active site" description="Proton donor/acceptor" evidence="6">
    <location>
        <position position="112"/>
    </location>
</feature>
<comment type="subcellular location">
    <subcellularLocation>
        <location evidence="6">Cytoplasm</location>
    </subcellularLocation>
</comment>
<feature type="region of interest" description="Disordered" evidence="7">
    <location>
        <begin position="1"/>
        <end position="20"/>
    </location>
</feature>
<keyword evidence="2 6" id="KW-0963">Cytoplasm</keyword>
<dbReference type="PANTHER" id="PTHR10889:SF1">
    <property type="entry name" value="DEOXYRIBOSE-PHOSPHATE ALDOLASE"/>
    <property type="match status" value="1"/>
</dbReference>
<evidence type="ECO:0000256" key="6">
    <source>
        <dbReference type="HAMAP-Rule" id="MF_00114"/>
    </source>
</evidence>